<dbReference type="PANTHER" id="PTHR43245">
    <property type="entry name" value="BIFUNCTIONAL POLYMYXIN RESISTANCE PROTEIN ARNA"/>
    <property type="match status" value="1"/>
</dbReference>
<name>A0A919ATD1_9ACTN</name>
<dbReference type="InterPro" id="IPR050177">
    <property type="entry name" value="Lipid_A_modif_metabolic_enz"/>
</dbReference>
<sequence>MSDGRVLVTGATGFVGSAVVRVLAERAAAGGPAVRAAVRSVPADGPPGVEWVRADLTDPGSLSGIAGGCSVLLHLAARIAGSEEECAAVNVAGTAALVAEARAAGVRRLVQLSTAAVYGAGPHRGIPVGGVAAEPVSPASRTRLAGERFALDAGGTVLRPGLVLGAGDRWVVPALAELLARVPGRWDGGRALLSVVDVTDLARLVVAAGLRPRPLPGVWHAGHPVPVRLGDLLDRLAGLGVLPTGGRERPELPLEHCLERLRSTPGRVSERQFRLLAEDHWYDSRQVWDAAGCAPGPGPLERLAEAAGWYREHLGGARL</sequence>
<dbReference type="AlphaFoldDB" id="A0A919ATD1"/>
<gene>
    <name evidence="2" type="ORF">GCM10018772_57610</name>
</gene>
<feature type="domain" description="NAD-dependent epimerase/dehydratase" evidence="1">
    <location>
        <begin position="6"/>
        <end position="212"/>
    </location>
</feature>
<dbReference type="RefSeq" id="WP_190207362.1">
    <property type="nucleotide sequence ID" value="NZ_BNBI01000014.1"/>
</dbReference>
<reference evidence="2" key="2">
    <citation type="submission" date="2020-09" db="EMBL/GenBank/DDBJ databases">
        <authorList>
            <person name="Sun Q."/>
            <person name="Ohkuma M."/>
        </authorList>
    </citation>
    <scope>NUCLEOTIDE SEQUENCE</scope>
    <source>
        <strain evidence="2">JCM 4477</strain>
    </source>
</reference>
<organism evidence="2 3">
    <name type="scientific">Streptomyces fumanus</name>
    <dbReference type="NCBI Taxonomy" id="67302"/>
    <lineage>
        <taxon>Bacteria</taxon>
        <taxon>Bacillati</taxon>
        <taxon>Actinomycetota</taxon>
        <taxon>Actinomycetes</taxon>
        <taxon>Kitasatosporales</taxon>
        <taxon>Streptomycetaceae</taxon>
        <taxon>Streptomyces</taxon>
    </lineage>
</organism>
<dbReference type="Gene3D" id="3.40.50.720">
    <property type="entry name" value="NAD(P)-binding Rossmann-like Domain"/>
    <property type="match status" value="1"/>
</dbReference>
<keyword evidence="3" id="KW-1185">Reference proteome</keyword>
<evidence type="ECO:0000313" key="3">
    <source>
        <dbReference type="Proteomes" id="UP000630718"/>
    </source>
</evidence>
<evidence type="ECO:0000259" key="1">
    <source>
        <dbReference type="Pfam" id="PF01370"/>
    </source>
</evidence>
<accession>A0A919ATD1</accession>
<dbReference type="InterPro" id="IPR036291">
    <property type="entry name" value="NAD(P)-bd_dom_sf"/>
</dbReference>
<dbReference type="PANTHER" id="PTHR43245:SF13">
    <property type="entry name" value="UDP-D-APIOSE_UDP-D-XYLOSE SYNTHASE 2"/>
    <property type="match status" value="1"/>
</dbReference>
<evidence type="ECO:0000313" key="2">
    <source>
        <dbReference type="EMBL" id="GHF24375.1"/>
    </source>
</evidence>
<dbReference type="EMBL" id="BNBI01000014">
    <property type="protein sequence ID" value="GHF24375.1"/>
    <property type="molecule type" value="Genomic_DNA"/>
</dbReference>
<dbReference type="SUPFAM" id="SSF51735">
    <property type="entry name" value="NAD(P)-binding Rossmann-fold domains"/>
    <property type="match status" value="1"/>
</dbReference>
<dbReference type="Pfam" id="PF01370">
    <property type="entry name" value="Epimerase"/>
    <property type="match status" value="1"/>
</dbReference>
<proteinExistence type="predicted"/>
<dbReference type="InterPro" id="IPR001509">
    <property type="entry name" value="Epimerase_deHydtase"/>
</dbReference>
<comment type="caution">
    <text evidence="2">The sequence shown here is derived from an EMBL/GenBank/DDBJ whole genome shotgun (WGS) entry which is preliminary data.</text>
</comment>
<reference evidence="2" key="1">
    <citation type="journal article" date="2014" name="Int. J. Syst. Evol. Microbiol.">
        <title>Complete genome sequence of Corynebacterium casei LMG S-19264T (=DSM 44701T), isolated from a smear-ripened cheese.</title>
        <authorList>
            <consortium name="US DOE Joint Genome Institute (JGI-PGF)"/>
            <person name="Walter F."/>
            <person name="Albersmeier A."/>
            <person name="Kalinowski J."/>
            <person name="Ruckert C."/>
        </authorList>
    </citation>
    <scope>NUCLEOTIDE SEQUENCE</scope>
    <source>
        <strain evidence="2">JCM 4477</strain>
    </source>
</reference>
<dbReference type="Proteomes" id="UP000630718">
    <property type="component" value="Unassembled WGS sequence"/>
</dbReference>
<protein>
    <recommendedName>
        <fullName evidence="1">NAD-dependent epimerase/dehydratase domain-containing protein</fullName>
    </recommendedName>
</protein>